<name>A0A4P6JPA4_KTERU</name>
<evidence type="ECO:0000256" key="4">
    <source>
        <dbReference type="ARBA" id="ARBA00022729"/>
    </source>
</evidence>
<dbReference type="Pfam" id="PF00496">
    <property type="entry name" value="SBP_bac_5"/>
    <property type="match status" value="1"/>
</dbReference>
<dbReference type="GO" id="GO:1904680">
    <property type="term" value="F:peptide transmembrane transporter activity"/>
    <property type="evidence" value="ECO:0007669"/>
    <property type="project" value="TreeGrafter"/>
</dbReference>
<dbReference type="AlphaFoldDB" id="A0A4P6JPA4"/>
<evidence type="ECO:0000313" key="8">
    <source>
        <dbReference type="Proteomes" id="UP000290365"/>
    </source>
</evidence>
<dbReference type="CDD" id="cd08504">
    <property type="entry name" value="PBP2_OppA"/>
    <property type="match status" value="1"/>
</dbReference>
<evidence type="ECO:0000313" key="7">
    <source>
        <dbReference type="EMBL" id="QBD77033.1"/>
    </source>
</evidence>
<dbReference type="SUPFAM" id="SSF53850">
    <property type="entry name" value="Periplasmic binding protein-like II"/>
    <property type="match status" value="1"/>
</dbReference>
<evidence type="ECO:0000259" key="6">
    <source>
        <dbReference type="Pfam" id="PF00496"/>
    </source>
</evidence>
<dbReference type="PROSITE" id="PS51257">
    <property type="entry name" value="PROKAR_LIPOPROTEIN"/>
    <property type="match status" value="1"/>
</dbReference>
<evidence type="ECO:0000256" key="3">
    <source>
        <dbReference type="ARBA" id="ARBA00022448"/>
    </source>
</evidence>
<comment type="subcellular location">
    <subcellularLocation>
        <location evidence="1">Cell envelope</location>
    </subcellularLocation>
</comment>
<keyword evidence="4 5" id="KW-0732">Signal</keyword>
<dbReference type="InterPro" id="IPR039424">
    <property type="entry name" value="SBP_5"/>
</dbReference>
<dbReference type="GO" id="GO:0030313">
    <property type="term" value="C:cell envelope"/>
    <property type="evidence" value="ECO:0007669"/>
    <property type="project" value="UniProtKB-SubCell"/>
</dbReference>
<dbReference type="Gene3D" id="3.90.76.10">
    <property type="entry name" value="Dipeptide-binding Protein, Domain 1"/>
    <property type="match status" value="1"/>
</dbReference>
<keyword evidence="3" id="KW-0813">Transport</keyword>
<feature type="domain" description="Solute-binding protein family 5" evidence="6">
    <location>
        <begin position="92"/>
        <end position="483"/>
    </location>
</feature>
<gene>
    <name evidence="7" type="ORF">EPA93_13880</name>
</gene>
<dbReference type="EMBL" id="CP035758">
    <property type="protein sequence ID" value="QBD77033.1"/>
    <property type="molecule type" value="Genomic_DNA"/>
</dbReference>
<dbReference type="KEGG" id="kbs:EPA93_13880"/>
<dbReference type="GO" id="GO:0015833">
    <property type="term" value="P:peptide transport"/>
    <property type="evidence" value="ECO:0007669"/>
    <property type="project" value="TreeGrafter"/>
</dbReference>
<dbReference type="PANTHER" id="PTHR30290">
    <property type="entry name" value="PERIPLASMIC BINDING COMPONENT OF ABC TRANSPORTER"/>
    <property type="match status" value="1"/>
</dbReference>
<dbReference type="OrthoDB" id="9796817at2"/>
<keyword evidence="8" id="KW-1185">Reference proteome</keyword>
<dbReference type="GO" id="GO:0043190">
    <property type="term" value="C:ATP-binding cassette (ABC) transporter complex"/>
    <property type="evidence" value="ECO:0007669"/>
    <property type="project" value="InterPro"/>
</dbReference>
<proteinExistence type="inferred from homology"/>
<protein>
    <submittedName>
        <fullName evidence="7">Peptide ABC transporter substrate-binding protein</fullName>
    </submittedName>
</protein>
<reference evidence="7 8" key="1">
    <citation type="submission" date="2019-01" db="EMBL/GenBank/DDBJ databases">
        <title>Ktedonosporobacter rubrisoli SCAWS-G2.</title>
        <authorList>
            <person name="Huang Y."/>
            <person name="Yan B."/>
        </authorList>
    </citation>
    <scope>NUCLEOTIDE SEQUENCE [LARGE SCALE GENOMIC DNA]</scope>
    <source>
        <strain evidence="7 8">SCAWS-G2</strain>
    </source>
</reference>
<feature type="chain" id="PRO_5020284348" evidence="5">
    <location>
        <begin position="22"/>
        <end position="585"/>
    </location>
</feature>
<evidence type="ECO:0000256" key="1">
    <source>
        <dbReference type="ARBA" id="ARBA00004196"/>
    </source>
</evidence>
<dbReference type="Gene3D" id="3.10.105.10">
    <property type="entry name" value="Dipeptide-binding Protein, Domain 3"/>
    <property type="match status" value="1"/>
</dbReference>
<dbReference type="GO" id="GO:0042597">
    <property type="term" value="C:periplasmic space"/>
    <property type="evidence" value="ECO:0007669"/>
    <property type="project" value="UniProtKB-ARBA"/>
</dbReference>
<comment type="similarity">
    <text evidence="2">Belongs to the bacterial solute-binding protein 5 family.</text>
</comment>
<dbReference type="Proteomes" id="UP000290365">
    <property type="component" value="Chromosome"/>
</dbReference>
<accession>A0A4P6JPA4</accession>
<dbReference type="RefSeq" id="WP_129888097.1">
    <property type="nucleotide sequence ID" value="NZ_CP035758.1"/>
</dbReference>
<evidence type="ECO:0000256" key="5">
    <source>
        <dbReference type="SAM" id="SignalP"/>
    </source>
</evidence>
<dbReference type="PIRSF" id="PIRSF002741">
    <property type="entry name" value="MppA"/>
    <property type="match status" value="1"/>
</dbReference>
<feature type="signal peptide" evidence="5">
    <location>
        <begin position="1"/>
        <end position="21"/>
    </location>
</feature>
<evidence type="ECO:0000256" key="2">
    <source>
        <dbReference type="ARBA" id="ARBA00005695"/>
    </source>
</evidence>
<dbReference type="PANTHER" id="PTHR30290:SF10">
    <property type="entry name" value="PERIPLASMIC OLIGOPEPTIDE-BINDING PROTEIN-RELATED"/>
    <property type="match status" value="1"/>
</dbReference>
<dbReference type="InterPro" id="IPR030678">
    <property type="entry name" value="Peptide/Ni-bd"/>
</dbReference>
<dbReference type="Gene3D" id="3.40.190.10">
    <property type="entry name" value="Periplasmic binding protein-like II"/>
    <property type="match status" value="1"/>
</dbReference>
<organism evidence="7 8">
    <name type="scientific">Ktedonosporobacter rubrisoli</name>
    <dbReference type="NCBI Taxonomy" id="2509675"/>
    <lineage>
        <taxon>Bacteria</taxon>
        <taxon>Bacillati</taxon>
        <taxon>Chloroflexota</taxon>
        <taxon>Ktedonobacteria</taxon>
        <taxon>Ktedonobacterales</taxon>
        <taxon>Ktedonosporobacteraceae</taxon>
        <taxon>Ktedonosporobacter</taxon>
    </lineage>
</organism>
<dbReference type="InterPro" id="IPR000914">
    <property type="entry name" value="SBP_5_dom"/>
</dbReference>
<sequence>MHHKRHFLFSLFIVFAILLTACGGSGNTSGNGANATPAPSNKASEKQQILIFPIGGVQDVATLDPPKISDVYSGQPEAMLFSNLVTYDDKANIQPELAQSYSQSADGLSWTFHLKPGLKFSDGSPLTSEDVVYSLDRALQPATKSPFAATELGVIKDADKLVAGQIKTIIGDSILAPDPQTVIVKTSLPAAYLLDSLNSIRAAVLQKSFVEKYGTGWVGHLTEGAGSSGPWILQRYEHNKVLTFVPNSNYFGPKPQLKKVVMPLYSAADNTYKEYQVDRVDFSFVPTVNTEAARNLPNGQLHVDPTLSNRFATMNYMVKPFNNIKIRQAFSLALNKDLIASKVWHNTIIPTNHIIPQGAAGYNLDLSGPAGVKSTAGDPALAKKLFQEGLQEEGLTTATLPPISFEVTVAGTQALSDQWAVMQQMWQSALGISVKINTVDFNKLIADINGTIGNKNVMAASLGWQGAPDPRSWTTQMFAPGSGSNYANYGYTPAQKQVIDELVKADSSIGDPKERMKLYAHAEQQLVDDVAWIVLGQKQTFYVVKPCVVNWPHNAYGHYGIPYRPDWANLYISTQTPCANTSQYQ</sequence>